<gene>
    <name evidence="3" type="ORF">TDUB1175_LOCUS14188</name>
</gene>
<feature type="domain" description="CRAL-TRIO" evidence="2">
    <location>
        <begin position="172"/>
        <end position="315"/>
    </location>
</feature>
<dbReference type="PANTHER" id="PTHR10174">
    <property type="entry name" value="ALPHA-TOCOPHEROL TRANSFER PROTEIN-RELATED"/>
    <property type="match status" value="1"/>
</dbReference>
<dbReference type="Gene3D" id="3.40.525.10">
    <property type="entry name" value="CRAL-TRIO lipid binding domain"/>
    <property type="match status" value="1"/>
</dbReference>
<dbReference type="Pfam" id="PF00650">
    <property type="entry name" value="CRAL_TRIO"/>
    <property type="match status" value="1"/>
</dbReference>
<dbReference type="CDD" id="cd00170">
    <property type="entry name" value="SEC14"/>
    <property type="match status" value="1"/>
</dbReference>
<organism evidence="3">
    <name type="scientific">Pseudictyota dubia</name>
    <dbReference type="NCBI Taxonomy" id="2749911"/>
    <lineage>
        <taxon>Eukaryota</taxon>
        <taxon>Sar</taxon>
        <taxon>Stramenopiles</taxon>
        <taxon>Ochrophyta</taxon>
        <taxon>Bacillariophyta</taxon>
        <taxon>Mediophyceae</taxon>
        <taxon>Biddulphiophycidae</taxon>
        <taxon>Eupodiscales</taxon>
        <taxon>Odontellaceae</taxon>
        <taxon>Pseudictyota</taxon>
    </lineage>
</organism>
<dbReference type="SUPFAM" id="SSF52087">
    <property type="entry name" value="CRAL/TRIO domain"/>
    <property type="match status" value="1"/>
</dbReference>
<evidence type="ECO:0000259" key="2">
    <source>
        <dbReference type="Pfam" id="PF00650"/>
    </source>
</evidence>
<evidence type="ECO:0000313" key="3">
    <source>
        <dbReference type="EMBL" id="CAD8315396.1"/>
    </source>
</evidence>
<feature type="region of interest" description="Disordered" evidence="1">
    <location>
        <begin position="1"/>
        <end position="32"/>
    </location>
</feature>
<evidence type="ECO:0000256" key="1">
    <source>
        <dbReference type="SAM" id="MobiDB-lite"/>
    </source>
</evidence>
<dbReference type="InterPro" id="IPR001251">
    <property type="entry name" value="CRAL-TRIO_dom"/>
</dbReference>
<sequence>MAKASDSDSTLDDTSASSNPAEGDAGAEEGVAEAAACGRIEAEERRLQFQLPSVTKPDVYGQCHPLESPELIAGSLVRVEEELKSLPERVRNGWDEACERCPSLVGDDHKLMFLRCQGFHADRAALRLARYWNKRIELFGEERAFLPMTLKGALRDDIDALIFGFVRINSRMVDAHGRRIVFFDPSMLDHEYDRPSMNRATWYVVHAALEDEMTQKRGIVMIIYPQKAKMKQFDTKLLGVDIENIKGCIPVRVGGFHVCHPPLYAHVTIPVIKLIIGPKLSSRFYTHSGKKDKVMKKLEKTFGIPKKSIPRDLGGHLVLDQDQWLGHRRVVGG</sequence>
<dbReference type="GO" id="GO:1902936">
    <property type="term" value="F:phosphatidylinositol bisphosphate binding"/>
    <property type="evidence" value="ECO:0007669"/>
    <property type="project" value="TreeGrafter"/>
</dbReference>
<protein>
    <recommendedName>
        <fullName evidence="2">CRAL-TRIO domain-containing protein</fullName>
    </recommendedName>
</protein>
<dbReference type="EMBL" id="HBED01028583">
    <property type="protein sequence ID" value="CAD8315396.1"/>
    <property type="molecule type" value="Transcribed_RNA"/>
</dbReference>
<accession>A0A7R9ZA46</accession>
<name>A0A7R9ZA46_9STRA</name>
<dbReference type="PANTHER" id="PTHR10174:SF208">
    <property type="entry name" value="CRAL-TRIO DOMAIN-CONTAINING PROTEIN DDB_G0278031"/>
    <property type="match status" value="1"/>
</dbReference>
<dbReference type="GO" id="GO:0016020">
    <property type="term" value="C:membrane"/>
    <property type="evidence" value="ECO:0007669"/>
    <property type="project" value="TreeGrafter"/>
</dbReference>
<proteinExistence type="predicted"/>
<dbReference type="InterPro" id="IPR036865">
    <property type="entry name" value="CRAL-TRIO_dom_sf"/>
</dbReference>
<feature type="compositionally biased region" description="Low complexity" evidence="1">
    <location>
        <begin position="12"/>
        <end position="24"/>
    </location>
</feature>
<dbReference type="AlphaFoldDB" id="A0A7R9ZA46"/>
<reference evidence="3" key="1">
    <citation type="submission" date="2021-01" db="EMBL/GenBank/DDBJ databases">
        <authorList>
            <person name="Corre E."/>
            <person name="Pelletier E."/>
            <person name="Niang G."/>
            <person name="Scheremetjew M."/>
            <person name="Finn R."/>
            <person name="Kale V."/>
            <person name="Holt S."/>
            <person name="Cochrane G."/>
            <person name="Meng A."/>
            <person name="Brown T."/>
            <person name="Cohen L."/>
        </authorList>
    </citation>
    <scope>NUCLEOTIDE SEQUENCE</scope>
    <source>
        <strain evidence="3">CCMP147</strain>
    </source>
</reference>